<feature type="transmembrane region" description="Helical" evidence="5">
    <location>
        <begin position="104"/>
        <end position="125"/>
    </location>
</feature>
<feature type="transmembrane region" description="Helical" evidence="5">
    <location>
        <begin position="78"/>
        <end position="97"/>
    </location>
</feature>
<evidence type="ECO:0000256" key="5">
    <source>
        <dbReference type="SAM" id="Phobius"/>
    </source>
</evidence>
<proteinExistence type="predicted"/>
<evidence type="ECO:0000256" key="2">
    <source>
        <dbReference type="ARBA" id="ARBA00022692"/>
    </source>
</evidence>
<evidence type="ECO:0000256" key="3">
    <source>
        <dbReference type="ARBA" id="ARBA00022989"/>
    </source>
</evidence>
<dbReference type="Proteomes" id="UP001209257">
    <property type="component" value="Unassembled WGS sequence"/>
</dbReference>
<reference evidence="8" key="1">
    <citation type="submission" date="2023-07" db="EMBL/GenBank/DDBJ databases">
        <title>Study on multiphase classification of strain Alteromonas salexigens isolated from the Yellow Sea.</title>
        <authorList>
            <person name="Sun L."/>
        </authorList>
    </citation>
    <scope>NUCLEOTIDE SEQUENCE [LARGE SCALE GENOMIC DNA]</scope>
    <source>
        <strain evidence="8">ASW11-19</strain>
    </source>
</reference>
<evidence type="ECO:0000256" key="1">
    <source>
        <dbReference type="ARBA" id="ARBA00004141"/>
    </source>
</evidence>
<dbReference type="PANTHER" id="PTHR32322:SF9">
    <property type="entry name" value="AMINO-ACID METABOLITE EFFLUX PUMP-RELATED"/>
    <property type="match status" value="1"/>
</dbReference>
<feature type="transmembrane region" description="Helical" evidence="5">
    <location>
        <begin position="156"/>
        <end position="179"/>
    </location>
</feature>
<keyword evidence="8" id="KW-1185">Reference proteome</keyword>
<protein>
    <submittedName>
        <fullName evidence="7">DMT family transporter</fullName>
    </submittedName>
</protein>
<sequence>MLAFAANSLLCRMALVESATSPGMFTAIRLASGALLLLLLAQRKPGSVTHQGSWKGAGALFVYAAAFSFAYVSMTTGTGALLLFGAVQLTMIGYGWLRGEQLRGWQIAGLLMALSGLVVLLLPGISPPPLTSAFIMLVAGIAWGTYSILGKGAVSGLAVTTGNFVYSLVFVAALLAVILALGDAQWDLKGVLLGVGSGAIASALGYAVWYYVLPYLSSTNAATIQLSVPVFAVLAGWLFLGEPITAQIVLSSVAILSGIAVVIRRH</sequence>
<comment type="subcellular location">
    <subcellularLocation>
        <location evidence="1">Membrane</location>
        <topology evidence="1">Multi-pass membrane protein</topology>
    </subcellularLocation>
</comment>
<dbReference type="InterPro" id="IPR037185">
    <property type="entry name" value="EmrE-like"/>
</dbReference>
<feature type="transmembrane region" description="Helical" evidence="5">
    <location>
        <begin position="220"/>
        <end position="240"/>
    </location>
</feature>
<feature type="transmembrane region" description="Helical" evidence="5">
    <location>
        <begin position="246"/>
        <end position="263"/>
    </location>
</feature>
<accession>A0ABT2VQ83</accession>
<dbReference type="InterPro" id="IPR000620">
    <property type="entry name" value="EamA_dom"/>
</dbReference>
<gene>
    <name evidence="7" type="ORF">OCL06_05595</name>
</gene>
<feature type="transmembrane region" description="Helical" evidence="5">
    <location>
        <begin position="131"/>
        <end position="149"/>
    </location>
</feature>
<evidence type="ECO:0000313" key="7">
    <source>
        <dbReference type="EMBL" id="MCU7554069.1"/>
    </source>
</evidence>
<keyword evidence="4 5" id="KW-0472">Membrane</keyword>
<organism evidence="7 8">
    <name type="scientific">Alteromonas salexigens</name>
    <dbReference type="NCBI Taxonomy" id="2982530"/>
    <lineage>
        <taxon>Bacteria</taxon>
        <taxon>Pseudomonadati</taxon>
        <taxon>Pseudomonadota</taxon>
        <taxon>Gammaproteobacteria</taxon>
        <taxon>Alteromonadales</taxon>
        <taxon>Alteromonadaceae</taxon>
        <taxon>Alteromonas/Salinimonas group</taxon>
        <taxon>Alteromonas</taxon>
    </lineage>
</organism>
<keyword evidence="3 5" id="KW-1133">Transmembrane helix</keyword>
<evidence type="ECO:0000256" key="4">
    <source>
        <dbReference type="ARBA" id="ARBA00023136"/>
    </source>
</evidence>
<dbReference type="PANTHER" id="PTHR32322">
    <property type="entry name" value="INNER MEMBRANE TRANSPORTER"/>
    <property type="match status" value="1"/>
</dbReference>
<evidence type="ECO:0000313" key="8">
    <source>
        <dbReference type="Proteomes" id="UP001209257"/>
    </source>
</evidence>
<feature type="transmembrane region" description="Helical" evidence="5">
    <location>
        <begin position="23"/>
        <end position="41"/>
    </location>
</feature>
<dbReference type="Pfam" id="PF00892">
    <property type="entry name" value="EamA"/>
    <property type="match status" value="1"/>
</dbReference>
<feature type="domain" description="EamA" evidence="6">
    <location>
        <begin position="133"/>
        <end position="263"/>
    </location>
</feature>
<name>A0ABT2VQ83_9ALTE</name>
<dbReference type="SUPFAM" id="SSF103481">
    <property type="entry name" value="Multidrug resistance efflux transporter EmrE"/>
    <property type="match status" value="2"/>
</dbReference>
<feature type="transmembrane region" description="Helical" evidence="5">
    <location>
        <begin position="191"/>
        <end position="213"/>
    </location>
</feature>
<dbReference type="InterPro" id="IPR050638">
    <property type="entry name" value="AA-Vitamin_Transporters"/>
</dbReference>
<keyword evidence="2 5" id="KW-0812">Transmembrane</keyword>
<dbReference type="EMBL" id="JAOTJC010000006">
    <property type="protein sequence ID" value="MCU7554069.1"/>
    <property type="molecule type" value="Genomic_DNA"/>
</dbReference>
<comment type="caution">
    <text evidence="7">The sequence shown here is derived from an EMBL/GenBank/DDBJ whole genome shotgun (WGS) entry which is preliminary data.</text>
</comment>
<evidence type="ECO:0000259" key="6">
    <source>
        <dbReference type="Pfam" id="PF00892"/>
    </source>
</evidence>
<feature type="transmembrane region" description="Helical" evidence="5">
    <location>
        <begin position="53"/>
        <end position="72"/>
    </location>
</feature>